<dbReference type="Proteomes" id="UP001283341">
    <property type="component" value="Unassembled WGS sequence"/>
</dbReference>
<evidence type="ECO:0008006" key="6">
    <source>
        <dbReference type="Google" id="ProtNLM"/>
    </source>
</evidence>
<dbReference type="PRINTS" id="PR00081">
    <property type="entry name" value="GDHRDH"/>
</dbReference>
<dbReference type="SUPFAM" id="SSF51735">
    <property type="entry name" value="NAD(P)-binding Rossmann-fold domains"/>
    <property type="match status" value="1"/>
</dbReference>
<dbReference type="PANTHER" id="PTHR48107:SF7">
    <property type="entry name" value="RE15974P"/>
    <property type="match status" value="1"/>
</dbReference>
<evidence type="ECO:0000313" key="5">
    <source>
        <dbReference type="Proteomes" id="UP001283341"/>
    </source>
</evidence>
<reference evidence="4" key="1">
    <citation type="journal article" date="2023" name="Mol. Phylogenet. Evol.">
        <title>Genome-scale phylogeny and comparative genomics of the fungal order Sordariales.</title>
        <authorList>
            <person name="Hensen N."/>
            <person name="Bonometti L."/>
            <person name="Westerberg I."/>
            <person name="Brannstrom I.O."/>
            <person name="Guillou S."/>
            <person name="Cros-Aarteil S."/>
            <person name="Calhoun S."/>
            <person name="Haridas S."/>
            <person name="Kuo A."/>
            <person name="Mondo S."/>
            <person name="Pangilinan J."/>
            <person name="Riley R."/>
            <person name="LaButti K."/>
            <person name="Andreopoulos B."/>
            <person name="Lipzen A."/>
            <person name="Chen C."/>
            <person name="Yan M."/>
            <person name="Daum C."/>
            <person name="Ng V."/>
            <person name="Clum A."/>
            <person name="Steindorff A."/>
            <person name="Ohm R.A."/>
            <person name="Martin F."/>
            <person name="Silar P."/>
            <person name="Natvig D.O."/>
            <person name="Lalanne C."/>
            <person name="Gautier V."/>
            <person name="Ament-Velasquez S.L."/>
            <person name="Kruys A."/>
            <person name="Hutchinson M.I."/>
            <person name="Powell A.J."/>
            <person name="Barry K."/>
            <person name="Miller A.N."/>
            <person name="Grigoriev I.V."/>
            <person name="Debuchy R."/>
            <person name="Gladieux P."/>
            <person name="Hiltunen Thoren M."/>
            <person name="Johannesson H."/>
        </authorList>
    </citation>
    <scope>NUCLEOTIDE SEQUENCE</scope>
    <source>
        <strain evidence="4">CBS 118394</strain>
    </source>
</reference>
<dbReference type="InterPro" id="IPR020904">
    <property type="entry name" value="Sc_DH/Rdtase_CS"/>
</dbReference>
<name>A0AAE0ISW7_9PEZI</name>
<keyword evidence="3" id="KW-0560">Oxidoreductase</keyword>
<accession>A0AAE0ISW7</accession>
<gene>
    <name evidence="4" type="ORF">B0H66DRAFT_542480</name>
</gene>
<dbReference type="FunFam" id="3.40.50.720:FF:000084">
    <property type="entry name" value="Short-chain dehydrogenase reductase"/>
    <property type="match status" value="1"/>
</dbReference>
<dbReference type="Gene3D" id="3.40.50.720">
    <property type="entry name" value="NAD(P)-binding Rossmann-like Domain"/>
    <property type="match status" value="1"/>
</dbReference>
<keyword evidence="2" id="KW-0521">NADP</keyword>
<dbReference type="PROSITE" id="PS00061">
    <property type="entry name" value="ADH_SHORT"/>
    <property type="match status" value="1"/>
</dbReference>
<keyword evidence="5" id="KW-1185">Reference proteome</keyword>
<dbReference type="EMBL" id="JAUEDM010000001">
    <property type="protein sequence ID" value="KAK3329976.1"/>
    <property type="molecule type" value="Genomic_DNA"/>
</dbReference>
<sequence>MSLTGKVFLITGATKGIGAAVTRLVISQGASVVLSYQSDKSGAESFVSSLELPEDSRRKRVLAIQADASSLPDIDRLVTAAVTQFGHIDVVMPNAGTMSMLDLEHVTPESYDTHFNLNTKGPLFLVQKSVPYMPPGSRVIFVSTGVTSLSSVMPGYLLYAATKAAVEQFTRVLSKDLGRKGISVNCVAPGPCGTELFYRGKTQEVLDMISNQSPFRRVGTPEEVAGVVAFLAVKESSWVSGQVIGVNGANMV</sequence>
<evidence type="ECO:0000256" key="1">
    <source>
        <dbReference type="ARBA" id="ARBA00006484"/>
    </source>
</evidence>
<proteinExistence type="inferred from homology"/>
<evidence type="ECO:0000256" key="2">
    <source>
        <dbReference type="ARBA" id="ARBA00022857"/>
    </source>
</evidence>
<dbReference type="GO" id="GO:0016614">
    <property type="term" value="F:oxidoreductase activity, acting on CH-OH group of donors"/>
    <property type="evidence" value="ECO:0007669"/>
    <property type="project" value="UniProtKB-ARBA"/>
</dbReference>
<reference evidence="4" key="2">
    <citation type="submission" date="2023-06" db="EMBL/GenBank/DDBJ databases">
        <authorList>
            <consortium name="Lawrence Berkeley National Laboratory"/>
            <person name="Haridas S."/>
            <person name="Hensen N."/>
            <person name="Bonometti L."/>
            <person name="Westerberg I."/>
            <person name="Brannstrom I.O."/>
            <person name="Guillou S."/>
            <person name="Cros-Aarteil S."/>
            <person name="Calhoun S."/>
            <person name="Kuo A."/>
            <person name="Mondo S."/>
            <person name="Pangilinan J."/>
            <person name="Riley R."/>
            <person name="Labutti K."/>
            <person name="Andreopoulos B."/>
            <person name="Lipzen A."/>
            <person name="Chen C."/>
            <person name="Yanf M."/>
            <person name="Daum C."/>
            <person name="Ng V."/>
            <person name="Clum A."/>
            <person name="Steindorff A."/>
            <person name="Ohm R."/>
            <person name="Martin F."/>
            <person name="Silar P."/>
            <person name="Natvig D."/>
            <person name="Lalanne C."/>
            <person name="Gautier V."/>
            <person name="Ament-Velasquez S.L."/>
            <person name="Kruys A."/>
            <person name="Hutchinson M.I."/>
            <person name="Powell A.J."/>
            <person name="Barry K."/>
            <person name="Miller A.N."/>
            <person name="Grigoriev I.V."/>
            <person name="Debuchy R."/>
            <person name="Gladieux P."/>
            <person name="Thoren M.H."/>
            <person name="Johannesson H."/>
        </authorList>
    </citation>
    <scope>NUCLEOTIDE SEQUENCE</scope>
    <source>
        <strain evidence="4">CBS 118394</strain>
    </source>
</reference>
<comment type="caution">
    <text evidence="4">The sequence shown here is derived from an EMBL/GenBank/DDBJ whole genome shotgun (WGS) entry which is preliminary data.</text>
</comment>
<dbReference type="PANTHER" id="PTHR48107">
    <property type="entry name" value="NADPH-DEPENDENT ALDEHYDE REDUCTASE-LIKE PROTEIN, CHLOROPLASTIC-RELATED"/>
    <property type="match status" value="1"/>
</dbReference>
<protein>
    <recommendedName>
        <fullName evidence="6">NAD(P)-binding protein</fullName>
    </recommendedName>
</protein>
<dbReference type="InterPro" id="IPR002347">
    <property type="entry name" value="SDR_fam"/>
</dbReference>
<evidence type="ECO:0000256" key="3">
    <source>
        <dbReference type="ARBA" id="ARBA00023002"/>
    </source>
</evidence>
<organism evidence="4 5">
    <name type="scientific">Apodospora peruviana</name>
    <dbReference type="NCBI Taxonomy" id="516989"/>
    <lineage>
        <taxon>Eukaryota</taxon>
        <taxon>Fungi</taxon>
        <taxon>Dikarya</taxon>
        <taxon>Ascomycota</taxon>
        <taxon>Pezizomycotina</taxon>
        <taxon>Sordariomycetes</taxon>
        <taxon>Sordariomycetidae</taxon>
        <taxon>Sordariales</taxon>
        <taxon>Lasiosphaeriaceae</taxon>
        <taxon>Apodospora</taxon>
    </lineage>
</organism>
<comment type="similarity">
    <text evidence="1">Belongs to the short-chain dehydrogenases/reductases (SDR) family.</text>
</comment>
<dbReference type="PRINTS" id="PR00080">
    <property type="entry name" value="SDRFAMILY"/>
</dbReference>
<dbReference type="Pfam" id="PF13561">
    <property type="entry name" value="adh_short_C2"/>
    <property type="match status" value="1"/>
</dbReference>
<dbReference type="AlphaFoldDB" id="A0AAE0ISW7"/>
<dbReference type="InterPro" id="IPR036291">
    <property type="entry name" value="NAD(P)-bd_dom_sf"/>
</dbReference>
<evidence type="ECO:0000313" key="4">
    <source>
        <dbReference type="EMBL" id="KAK3329976.1"/>
    </source>
</evidence>